<sequence>MKRDSILSDLKTQRPYLLQEYGQKGEDGKRTVSCKKIFHIRADYDGYRWWNSIWPCNKELATLQVRREADLVYDRLIADDAFQDLTALREFCRKYPEAAVHGSKDEYNFYFDGELCVYWLCCITRSKDYNLYLYVFAKEDENG</sequence>
<organism evidence="1 2">
    <name type="scientific">Hydrogeniiclostridium mannosilyticum</name>
    <dbReference type="NCBI Taxonomy" id="2764322"/>
    <lineage>
        <taxon>Bacteria</taxon>
        <taxon>Bacillati</taxon>
        <taxon>Bacillota</taxon>
        <taxon>Clostridia</taxon>
        <taxon>Eubacteriales</taxon>
        <taxon>Acutalibacteraceae</taxon>
        <taxon>Hydrogeniiclostridium</taxon>
    </lineage>
</organism>
<keyword evidence="2" id="KW-1185">Reference proteome</keyword>
<proteinExistence type="predicted"/>
<dbReference type="Proteomes" id="UP000249377">
    <property type="component" value="Unassembled WGS sequence"/>
</dbReference>
<dbReference type="AlphaFoldDB" id="A0A328UHJ4"/>
<evidence type="ECO:0000313" key="1">
    <source>
        <dbReference type="EMBL" id="RAQ28674.1"/>
    </source>
</evidence>
<gene>
    <name evidence="1" type="ORF">DPQ25_07700</name>
</gene>
<evidence type="ECO:0000313" key="2">
    <source>
        <dbReference type="Proteomes" id="UP000249377"/>
    </source>
</evidence>
<accession>A0A328UHJ4</accession>
<comment type="caution">
    <text evidence="1">The sequence shown here is derived from an EMBL/GenBank/DDBJ whole genome shotgun (WGS) entry which is preliminary data.</text>
</comment>
<dbReference type="EMBL" id="QLYR01000004">
    <property type="protein sequence ID" value="RAQ28674.1"/>
    <property type="molecule type" value="Genomic_DNA"/>
</dbReference>
<protein>
    <submittedName>
        <fullName evidence="1">Uncharacterized protein</fullName>
    </submittedName>
</protein>
<reference evidence="1 2" key="1">
    <citation type="submission" date="2018-06" db="EMBL/GenBank/DDBJ databases">
        <title>Noncontiguous genome sequence of Ruminococcaceae bacterium ASD2818.</title>
        <authorList>
            <person name="Chaplin A.V."/>
            <person name="Sokolova S.R."/>
            <person name="Kochetkova T.O."/>
            <person name="Goltsov A.Y."/>
            <person name="Trofimov D.Y."/>
            <person name="Efimov B.A."/>
        </authorList>
    </citation>
    <scope>NUCLEOTIDE SEQUENCE [LARGE SCALE GENOMIC DNA]</scope>
    <source>
        <strain evidence="1 2">ASD2818</strain>
    </source>
</reference>
<name>A0A328UHJ4_9FIRM</name>
<dbReference type="RefSeq" id="WP_112332596.1">
    <property type="nucleotide sequence ID" value="NZ_QLYR01000004.1"/>
</dbReference>